<accession>A0A3N2QTG9</accession>
<sequence length="152" mass="16190">MRRGLCLFAALAVAGPALAQELEPQVCVPVLDGVEVGEAPVDLGDGFVAQSFEAVAAGLPDPFVVFTECDSGFRLIAGRIEFPDGRPAPEQLIDVMREALASGESETGQDLVERFIDLGAPAQLRQSNSENCPCAVFYPEARGEKTPWEAPE</sequence>
<protein>
    <submittedName>
        <fullName evidence="2">Uncharacterized protein</fullName>
    </submittedName>
</protein>
<dbReference type="OrthoDB" id="7842537at2"/>
<name>A0A3N2QTG9_9RHOB</name>
<keyword evidence="3" id="KW-1185">Reference proteome</keyword>
<feature type="signal peptide" evidence="1">
    <location>
        <begin position="1"/>
        <end position="19"/>
    </location>
</feature>
<dbReference type="RefSeq" id="WP_123643371.1">
    <property type="nucleotide sequence ID" value="NZ_ML119089.1"/>
</dbReference>
<reference evidence="2 3" key="1">
    <citation type="submission" date="2018-10" db="EMBL/GenBank/DDBJ databases">
        <title>Histidinibacterium lentulum gen. nov., sp. nov., a marine bacterium from the culture broth of Picochlorum sp. 122.</title>
        <authorList>
            <person name="Wang G."/>
        </authorList>
    </citation>
    <scope>NUCLEOTIDE SEQUENCE [LARGE SCALE GENOMIC DNA]</scope>
    <source>
        <strain evidence="2 3">B17</strain>
    </source>
</reference>
<dbReference type="AlphaFoldDB" id="A0A3N2QTG9"/>
<evidence type="ECO:0000256" key="1">
    <source>
        <dbReference type="SAM" id="SignalP"/>
    </source>
</evidence>
<organism evidence="2 3">
    <name type="scientific">Histidinibacterium lentulum</name>
    <dbReference type="NCBI Taxonomy" id="2480588"/>
    <lineage>
        <taxon>Bacteria</taxon>
        <taxon>Pseudomonadati</taxon>
        <taxon>Pseudomonadota</taxon>
        <taxon>Alphaproteobacteria</taxon>
        <taxon>Rhodobacterales</taxon>
        <taxon>Paracoccaceae</taxon>
        <taxon>Histidinibacterium</taxon>
    </lineage>
</organism>
<evidence type="ECO:0000313" key="2">
    <source>
        <dbReference type="EMBL" id="ROT98504.1"/>
    </source>
</evidence>
<comment type="caution">
    <text evidence="2">The sequence shown here is derived from an EMBL/GenBank/DDBJ whole genome shotgun (WGS) entry which is preliminary data.</text>
</comment>
<evidence type="ECO:0000313" key="3">
    <source>
        <dbReference type="Proteomes" id="UP000268016"/>
    </source>
</evidence>
<dbReference type="EMBL" id="RDRB01000009">
    <property type="protein sequence ID" value="ROT98504.1"/>
    <property type="molecule type" value="Genomic_DNA"/>
</dbReference>
<gene>
    <name evidence="2" type="ORF">EAT49_16310</name>
</gene>
<keyword evidence="1" id="KW-0732">Signal</keyword>
<proteinExistence type="predicted"/>
<dbReference type="Proteomes" id="UP000268016">
    <property type="component" value="Unassembled WGS sequence"/>
</dbReference>
<feature type="chain" id="PRO_5017997357" evidence="1">
    <location>
        <begin position="20"/>
        <end position="152"/>
    </location>
</feature>